<name>A0A8R7QKY2_TRIUA</name>
<reference evidence="1" key="3">
    <citation type="submission" date="2022-06" db="UniProtKB">
        <authorList>
            <consortium name="EnsemblPlants"/>
        </authorList>
    </citation>
    <scope>IDENTIFICATION</scope>
</reference>
<reference evidence="2" key="1">
    <citation type="journal article" date="2013" name="Nature">
        <title>Draft genome of the wheat A-genome progenitor Triticum urartu.</title>
        <authorList>
            <person name="Ling H.Q."/>
            <person name="Zhao S."/>
            <person name="Liu D."/>
            <person name="Wang J."/>
            <person name="Sun H."/>
            <person name="Zhang C."/>
            <person name="Fan H."/>
            <person name="Li D."/>
            <person name="Dong L."/>
            <person name="Tao Y."/>
            <person name="Gao C."/>
            <person name="Wu H."/>
            <person name="Li Y."/>
            <person name="Cui Y."/>
            <person name="Guo X."/>
            <person name="Zheng S."/>
            <person name="Wang B."/>
            <person name="Yu K."/>
            <person name="Liang Q."/>
            <person name="Yang W."/>
            <person name="Lou X."/>
            <person name="Chen J."/>
            <person name="Feng M."/>
            <person name="Jian J."/>
            <person name="Zhang X."/>
            <person name="Luo G."/>
            <person name="Jiang Y."/>
            <person name="Liu J."/>
            <person name="Wang Z."/>
            <person name="Sha Y."/>
            <person name="Zhang B."/>
            <person name="Wu H."/>
            <person name="Tang D."/>
            <person name="Shen Q."/>
            <person name="Xue P."/>
            <person name="Zou S."/>
            <person name="Wang X."/>
            <person name="Liu X."/>
            <person name="Wang F."/>
            <person name="Yang Y."/>
            <person name="An X."/>
            <person name="Dong Z."/>
            <person name="Zhang K."/>
            <person name="Zhang X."/>
            <person name="Luo M.C."/>
            <person name="Dvorak J."/>
            <person name="Tong Y."/>
            <person name="Wang J."/>
            <person name="Yang H."/>
            <person name="Li Z."/>
            <person name="Wang D."/>
            <person name="Zhang A."/>
            <person name="Wang J."/>
        </authorList>
    </citation>
    <scope>NUCLEOTIDE SEQUENCE</scope>
    <source>
        <strain evidence="2">cv. G1812</strain>
    </source>
</reference>
<evidence type="ECO:0000313" key="2">
    <source>
        <dbReference type="Proteomes" id="UP000015106"/>
    </source>
</evidence>
<dbReference type="AlphaFoldDB" id="A0A8R7QKY2"/>
<sequence length="56" mass="6289">MGQWGFALARPLANDRWGPICSWEQLVRATNSVVGASLPDDRSSDICVHILWTYPM</sequence>
<protein>
    <submittedName>
        <fullName evidence="1">Uncharacterized protein</fullName>
    </submittedName>
</protein>
<evidence type="ECO:0000313" key="1">
    <source>
        <dbReference type="EnsemblPlants" id="TuG1812G0500004044.01.T01.cds314901"/>
    </source>
</evidence>
<dbReference type="EnsemblPlants" id="TuG1812G0500004044.01.T01">
    <property type="protein sequence ID" value="TuG1812G0500004044.01.T01.cds314901"/>
    <property type="gene ID" value="TuG1812G0500004044.01"/>
</dbReference>
<organism evidence="1 2">
    <name type="scientific">Triticum urartu</name>
    <name type="common">Red wild einkorn</name>
    <name type="synonym">Crithodium urartu</name>
    <dbReference type="NCBI Taxonomy" id="4572"/>
    <lineage>
        <taxon>Eukaryota</taxon>
        <taxon>Viridiplantae</taxon>
        <taxon>Streptophyta</taxon>
        <taxon>Embryophyta</taxon>
        <taxon>Tracheophyta</taxon>
        <taxon>Spermatophyta</taxon>
        <taxon>Magnoliopsida</taxon>
        <taxon>Liliopsida</taxon>
        <taxon>Poales</taxon>
        <taxon>Poaceae</taxon>
        <taxon>BOP clade</taxon>
        <taxon>Pooideae</taxon>
        <taxon>Triticodae</taxon>
        <taxon>Triticeae</taxon>
        <taxon>Triticinae</taxon>
        <taxon>Triticum</taxon>
    </lineage>
</organism>
<dbReference type="Gramene" id="TuG1812G0500004044.01.T01">
    <property type="protein sequence ID" value="TuG1812G0500004044.01.T01.cds314901"/>
    <property type="gene ID" value="TuG1812G0500004044.01"/>
</dbReference>
<accession>A0A8R7QKY2</accession>
<keyword evidence="2" id="KW-1185">Reference proteome</keyword>
<dbReference type="Proteomes" id="UP000015106">
    <property type="component" value="Chromosome 5"/>
</dbReference>
<proteinExistence type="predicted"/>
<reference evidence="1" key="2">
    <citation type="submission" date="2018-03" db="EMBL/GenBank/DDBJ databases">
        <title>The Triticum urartu genome reveals the dynamic nature of wheat genome evolution.</title>
        <authorList>
            <person name="Ling H."/>
            <person name="Ma B."/>
            <person name="Shi X."/>
            <person name="Liu H."/>
            <person name="Dong L."/>
            <person name="Sun H."/>
            <person name="Cao Y."/>
            <person name="Gao Q."/>
            <person name="Zheng S."/>
            <person name="Li Y."/>
            <person name="Yu Y."/>
            <person name="Du H."/>
            <person name="Qi M."/>
            <person name="Li Y."/>
            <person name="Yu H."/>
            <person name="Cui Y."/>
            <person name="Wang N."/>
            <person name="Chen C."/>
            <person name="Wu H."/>
            <person name="Zhao Y."/>
            <person name="Zhang J."/>
            <person name="Li Y."/>
            <person name="Zhou W."/>
            <person name="Zhang B."/>
            <person name="Hu W."/>
            <person name="Eijk M."/>
            <person name="Tang J."/>
            <person name="Witsenboer H."/>
            <person name="Zhao S."/>
            <person name="Li Z."/>
            <person name="Zhang A."/>
            <person name="Wang D."/>
            <person name="Liang C."/>
        </authorList>
    </citation>
    <scope>NUCLEOTIDE SEQUENCE [LARGE SCALE GENOMIC DNA]</scope>
    <source>
        <strain evidence="1">cv. G1812</strain>
    </source>
</reference>